<dbReference type="AlphaFoldDB" id="A0A914EMH4"/>
<dbReference type="WBParaSite" id="ACRNAN_scaffold928.g27059.t1">
    <property type="protein sequence ID" value="ACRNAN_scaffold928.g27059.t1"/>
    <property type="gene ID" value="ACRNAN_scaffold928.g27059"/>
</dbReference>
<feature type="domain" description="N-acetyltransferase" evidence="1">
    <location>
        <begin position="55"/>
        <end position="122"/>
    </location>
</feature>
<accession>A0A914EMH4</accession>
<protein>
    <submittedName>
        <fullName evidence="3">N-acetyltransferase domain-containing protein</fullName>
    </submittedName>
</protein>
<evidence type="ECO:0000259" key="1">
    <source>
        <dbReference type="Pfam" id="PF00583"/>
    </source>
</evidence>
<dbReference type="InterPro" id="IPR000182">
    <property type="entry name" value="GNAT_dom"/>
</dbReference>
<dbReference type="Proteomes" id="UP000887540">
    <property type="component" value="Unplaced"/>
</dbReference>
<organism evidence="2 3">
    <name type="scientific">Acrobeloides nanus</name>
    <dbReference type="NCBI Taxonomy" id="290746"/>
    <lineage>
        <taxon>Eukaryota</taxon>
        <taxon>Metazoa</taxon>
        <taxon>Ecdysozoa</taxon>
        <taxon>Nematoda</taxon>
        <taxon>Chromadorea</taxon>
        <taxon>Rhabditida</taxon>
        <taxon>Tylenchina</taxon>
        <taxon>Cephalobomorpha</taxon>
        <taxon>Cephaloboidea</taxon>
        <taxon>Cephalobidae</taxon>
        <taxon>Acrobeloides</taxon>
    </lineage>
</organism>
<proteinExistence type="predicted"/>
<keyword evidence="2" id="KW-1185">Reference proteome</keyword>
<dbReference type="InterPro" id="IPR016181">
    <property type="entry name" value="Acyl_CoA_acyltransferase"/>
</dbReference>
<reference evidence="3" key="1">
    <citation type="submission" date="2022-11" db="UniProtKB">
        <authorList>
            <consortium name="WormBaseParasite"/>
        </authorList>
    </citation>
    <scope>IDENTIFICATION</scope>
</reference>
<sequence length="225" mass="25463">MPSPKEFRIVVWGSETITQELLENCAKLFSENYGTWGEMGLFPGRLVKLSHSRLRSEYLFNPQTCSLITADTGVGGEIVAHAFVCSFPFLSSYAVWITQLVVRKDMRHRGLATELIAKAWTKDALAWGLMTSHPYAVRALESATQRKCDPQTISLYAKDLVKASGIPYFQKCQISINENHSLIHSEFFIDHTEVNEILASLKSEWRLGTLGEGDEFFAFTFKHHL</sequence>
<dbReference type="SUPFAM" id="SSF55729">
    <property type="entry name" value="Acyl-CoA N-acyltransferases (Nat)"/>
    <property type="match status" value="1"/>
</dbReference>
<name>A0A914EMH4_9BILA</name>
<dbReference type="GO" id="GO:0016747">
    <property type="term" value="F:acyltransferase activity, transferring groups other than amino-acyl groups"/>
    <property type="evidence" value="ECO:0007669"/>
    <property type="project" value="InterPro"/>
</dbReference>
<dbReference type="Pfam" id="PF00583">
    <property type="entry name" value="Acetyltransf_1"/>
    <property type="match status" value="1"/>
</dbReference>
<evidence type="ECO:0000313" key="2">
    <source>
        <dbReference type="Proteomes" id="UP000887540"/>
    </source>
</evidence>
<dbReference type="Gene3D" id="3.40.630.30">
    <property type="match status" value="1"/>
</dbReference>
<evidence type="ECO:0000313" key="3">
    <source>
        <dbReference type="WBParaSite" id="ACRNAN_scaffold928.g27059.t1"/>
    </source>
</evidence>
<dbReference type="CDD" id="cd04301">
    <property type="entry name" value="NAT_SF"/>
    <property type="match status" value="1"/>
</dbReference>